<name>A0A563VZM2_9CYAN</name>
<proteinExistence type="predicted"/>
<sequence>MVNINRTIRQIYQSHIEQLSKSDRLRLVSLILDDLTQDIEPQSEKDLSDPRLFLSLAKNERDKLLEQQAQEAHELYQLD</sequence>
<dbReference type="RefSeq" id="WP_144875546.1">
    <property type="nucleotide sequence ID" value="NZ_LR214236.1"/>
</dbReference>
<organism evidence="1 2">
    <name type="scientific">Hyella patelloides LEGE 07179</name>
    <dbReference type="NCBI Taxonomy" id="945734"/>
    <lineage>
        <taxon>Bacteria</taxon>
        <taxon>Bacillati</taxon>
        <taxon>Cyanobacteriota</taxon>
        <taxon>Cyanophyceae</taxon>
        <taxon>Pleurocapsales</taxon>
        <taxon>Hyellaceae</taxon>
        <taxon>Hyella</taxon>
    </lineage>
</organism>
<dbReference type="OrthoDB" id="488492at2"/>
<evidence type="ECO:0000313" key="1">
    <source>
        <dbReference type="EMBL" id="VEP16879.1"/>
    </source>
</evidence>
<dbReference type="AlphaFoldDB" id="A0A563VZM2"/>
<gene>
    <name evidence="1" type="ORF">H1P_5020001</name>
</gene>
<reference evidence="1 2" key="1">
    <citation type="submission" date="2019-01" db="EMBL/GenBank/DDBJ databases">
        <authorList>
            <person name="Brito A."/>
        </authorList>
    </citation>
    <scope>NUCLEOTIDE SEQUENCE [LARGE SCALE GENOMIC DNA]</scope>
    <source>
        <strain evidence="1">1</strain>
    </source>
</reference>
<dbReference type="Proteomes" id="UP000320055">
    <property type="component" value="Unassembled WGS sequence"/>
</dbReference>
<dbReference type="EMBL" id="CAACVJ010000449">
    <property type="protein sequence ID" value="VEP16879.1"/>
    <property type="molecule type" value="Genomic_DNA"/>
</dbReference>
<protein>
    <submittedName>
        <fullName evidence="1">Uncharacterized protein</fullName>
    </submittedName>
</protein>
<evidence type="ECO:0000313" key="2">
    <source>
        <dbReference type="Proteomes" id="UP000320055"/>
    </source>
</evidence>
<keyword evidence="2" id="KW-1185">Reference proteome</keyword>
<accession>A0A563VZM2</accession>